<dbReference type="AlphaFoldDB" id="A0A423X819"/>
<reference evidence="2 3" key="1">
    <citation type="submission" date="2015-09" db="EMBL/GenBank/DDBJ databases">
        <title>Host preference determinants of Valsa canker pathogens revealed by comparative genomics.</title>
        <authorList>
            <person name="Yin Z."/>
            <person name="Huang L."/>
        </authorList>
    </citation>
    <scope>NUCLEOTIDE SEQUENCE [LARGE SCALE GENOMIC DNA]</scope>
    <source>
        <strain evidence="2 3">03-1</strain>
    </source>
</reference>
<name>A0A423X819_9PEZI</name>
<accession>A0A423X819</accession>
<dbReference type="EMBL" id="LKEA01000001">
    <property type="protein sequence ID" value="ROW12188.1"/>
    <property type="molecule type" value="Genomic_DNA"/>
</dbReference>
<gene>
    <name evidence="2" type="ORF">VMCG_00693</name>
</gene>
<evidence type="ECO:0000313" key="3">
    <source>
        <dbReference type="Proteomes" id="UP000283895"/>
    </source>
</evidence>
<organism evidence="2 3">
    <name type="scientific">Cytospora schulzeri</name>
    <dbReference type="NCBI Taxonomy" id="448051"/>
    <lineage>
        <taxon>Eukaryota</taxon>
        <taxon>Fungi</taxon>
        <taxon>Dikarya</taxon>
        <taxon>Ascomycota</taxon>
        <taxon>Pezizomycotina</taxon>
        <taxon>Sordariomycetes</taxon>
        <taxon>Sordariomycetidae</taxon>
        <taxon>Diaporthales</taxon>
        <taxon>Cytosporaceae</taxon>
        <taxon>Cytospora</taxon>
    </lineage>
</organism>
<keyword evidence="3" id="KW-1185">Reference proteome</keyword>
<protein>
    <submittedName>
        <fullName evidence="2">Uncharacterized protein</fullName>
    </submittedName>
</protein>
<dbReference type="OrthoDB" id="5427833at2759"/>
<comment type="caution">
    <text evidence="2">The sequence shown here is derived from an EMBL/GenBank/DDBJ whole genome shotgun (WGS) entry which is preliminary data.</text>
</comment>
<dbReference type="Proteomes" id="UP000283895">
    <property type="component" value="Unassembled WGS sequence"/>
</dbReference>
<evidence type="ECO:0000256" key="1">
    <source>
        <dbReference type="SAM" id="MobiDB-lite"/>
    </source>
</evidence>
<proteinExistence type="predicted"/>
<feature type="region of interest" description="Disordered" evidence="1">
    <location>
        <begin position="1"/>
        <end position="23"/>
    </location>
</feature>
<evidence type="ECO:0000313" key="2">
    <source>
        <dbReference type="EMBL" id="ROW12188.1"/>
    </source>
</evidence>
<sequence length="222" mass="24442">MPPSRVSGKVVTDRAMARQSRAKRRRPPLWAVVALASTASAVSLNDLQPLSDGILPATCSLAYNATIPGCTTADFASGSHCSEGCEIGVEIIEEIVDGVKRRHATANNGYDDGALHHDDSNRLDDLVLKQYRLFHGNTQIDLRNLDLCAVVNVNINHTLSVFDALNSYIYDQLNHAAIYLLDNVFRDHITGRVPVVEHVILYFDIHEGSDVNIGIDIDIVRR</sequence>